<feature type="region of interest" description="Disordered" evidence="1">
    <location>
        <begin position="1432"/>
        <end position="1461"/>
    </location>
</feature>
<evidence type="ECO:0000256" key="1">
    <source>
        <dbReference type="SAM" id="MobiDB-lite"/>
    </source>
</evidence>
<dbReference type="GO" id="GO:0045202">
    <property type="term" value="C:synapse"/>
    <property type="evidence" value="ECO:0007669"/>
    <property type="project" value="TreeGrafter"/>
</dbReference>
<dbReference type="GO" id="GO:0000226">
    <property type="term" value="P:microtubule cytoskeleton organization"/>
    <property type="evidence" value="ECO:0007669"/>
    <property type="project" value="InterPro"/>
</dbReference>
<feature type="compositionally biased region" description="Polar residues" evidence="1">
    <location>
        <begin position="1123"/>
        <end position="1132"/>
    </location>
</feature>
<reference evidence="4 5" key="1">
    <citation type="submission" date="2015-08" db="EMBL/GenBank/DDBJ databases">
        <title>The genome of the Asian arowana (Scleropages formosus).</title>
        <authorList>
            <person name="Tan M.H."/>
            <person name="Gan H.M."/>
            <person name="Croft L.J."/>
            <person name="Austin C.M."/>
        </authorList>
    </citation>
    <scope>NUCLEOTIDE SEQUENCE [LARGE SCALE GENOMIC DNA]</scope>
    <source>
        <strain evidence="4">Aro1</strain>
    </source>
</reference>
<feature type="compositionally biased region" description="Basic and acidic residues" evidence="1">
    <location>
        <begin position="1445"/>
        <end position="1461"/>
    </location>
</feature>
<feature type="compositionally biased region" description="Basic and acidic residues" evidence="1">
    <location>
        <begin position="432"/>
        <end position="469"/>
    </location>
</feature>
<feature type="region of interest" description="Disordered" evidence="1">
    <location>
        <begin position="885"/>
        <end position="1042"/>
    </location>
</feature>
<feature type="compositionally biased region" description="Basic and acidic residues" evidence="1">
    <location>
        <begin position="405"/>
        <end position="417"/>
    </location>
</feature>
<evidence type="ECO:0000313" key="5">
    <source>
        <dbReference type="Proteomes" id="UP000034805"/>
    </source>
</evidence>
<dbReference type="STRING" id="113540.ENSSFOP00015036581"/>
<protein>
    <submittedName>
        <fullName evidence="4">Microtubule-associated protein 1B-like</fullName>
    </submittedName>
</protein>
<feature type="domain" description="Microtubule-associated protein 1B/S N-terminal" evidence="2">
    <location>
        <begin position="1"/>
        <end position="112"/>
    </location>
</feature>
<feature type="compositionally biased region" description="Polar residues" evidence="1">
    <location>
        <begin position="418"/>
        <end position="431"/>
    </location>
</feature>
<feature type="compositionally biased region" description="Pro residues" evidence="1">
    <location>
        <begin position="1519"/>
        <end position="1536"/>
    </location>
</feature>
<feature type="compositionally biased region" description="Polar residues" evidence="1">
    <location>
        <begin position="816"/>
        <end position="834"/>
    </location>
</feature>
<feature type="compositionally biased region" description="Low complexity" evidence="1">
    <location>
        <begin position="1109"/>
        <end position="1118"/>
    </location>
</feature>
<feature type="region of interest" description="Disordered" evidence="1">
    <location>
        <begin position="740"/>
        <end position="766"/>
    </location>
</feature>
<feature type="region of interest" description="Disordered" evidence="1">
    <location>
        <begin position="405"/>
        <end position="613"/>
    </location>
</feature>
<dbReference type="GO" id="GO:0005874">
    <property type="term" value="C:microtubule"/>
    <property type="evidence" value="ECO:0007669"/>
    <property type="project" value="InterPro"/>
</dbReference>
<dbReference type="GO" id="GO:0031114">
    <property type="term" value="P:regulation of microtubule depolymerization"/>
    <property type="evidence" value="ECO:0007669"/>
    <property type="project" value="TreeGrafter"/>
</dbReference>
<feature type="compositionally biased region" description="Polar residues" evidence="1">
    <location>
        <begin position="914"/>
        <end position="928"/>
    </location>
</feature>
<accession>A0A0P7V8T6</accession>
<dbReference type="PANTHER" id="PTHR13843:SF12">
    <property type="entry name" value="ATPASE F1_V1_A1 COMPLEX ALPHA_BETA SUBUNIT NUCLEOTIDE-BINDING DOMAIN-CONTAINING PROTEIN"/>
    <property type="match status" value="1"/>
</dbReference>
<proteinExistence type="predicted"/>
<comment type="caution">
    <text evidence="4">The sequence shown here is derived from an EMBL/GenBank/DDBJ whole genome shotgun (WGS) entry which is preliminary data.</text>
</comment>
<feature type="region of interest" description="Disordered" evidence="1">
    <location>
        <begin position="802"/>
        <end position="834"/>
    </location>
</feature>
<organism evidence="4 5">
    <name type="scientific">Scleropages formosus</name>
    <name type="common">Asian bonytongue</name>
    <name type="synonym">Osteoglossum formosum</name>
    <dbReference type="NCBI Taxonomy" id="113540"/>
    <lineage>
        <taxon>Eukaryota</taxon>
        <taxon>Metazoa</taxon>
        <taxon>Chordata</taxon>
        <taxon>Craniata</taxon>
        <taxon>Vertebrata</taxon>
        <taxon>Euteleostomi</taxon>
        <taxon>Actinopterygii</taxon>
        <taxon>Neopterygii</taxon>
        <taxon>Teleostei</taxon>
        <taxon>Osteoglossocephala</taxon>
        <taxon>Osteoglossomorpha</taxon>
        <taxon>Osteoglossiformes</taxon>
        <taxon>Osteoglossidae</taxon>
        <taxon>Scleropages</taxon>
    </lineage>
</organism>
<feature type="compositionally biased region" description="Basic and acidic residues" evidence="1">
    <location>
        <begin position="1509"/>
        <end position="1518"/>
    </location>
</feature>
<evidence type="ECO:0000259" key="2">
    <source>
        <dbReference type="Pfam" id="PF23415"/>
    </source>
</evidence>
<dbReference type="InterPro" id="IPR057480">
    <property type="entry name" value="MAP1A/B/S-like_MBL"/>
</dbReference>
<feature type="compositionally biased region" description="Polar residues" evidence="1">
    <location>
        <begin position="988"/>
        <end position="1015"/>
    </location>
</feature>
<dbReference type="GO" id="GO:0005875">
    <property type="term" value="C:microtubule associated complex"/>
    <property type="evidence" value="ECO:0007669"/>
    <property type="project" value="TreeGrafter"/>
</dbReference>
<dbReference type="GO" id="GO:0007409">
    <property type="term" value="P:axonogenesis"/>
    <property type="evidence" value="ECO:0007669"/>
    <property type="project" value="TreeGrafter"/>
</dbReference>
<feature type="compositionally biased region" description="Basic and acidic residues" evidence="1">
    <location>
        <begin position="489"/>
        <end position="573"/>
    </location>
</feature>
<dbReference type="GO" id="GO:0005829">
    <property type="term" value="C:cytosol"/>
    <property type="evidence" value="ECO:0007669"/>
    <property type="project" value="TreeGrafter"/>
</dbReference>
<dbReference type="Pfam" id="PF25281">
    <property type="entry name" value="MBL_MAP1B"/>
    <property type="match status" value="1"/>
</dbReference>
<feature type="compositionally biased region" description="Basic and acidic residues" evidence="1">
    <location>
        <begin position="591"/>
        <end position="601"/>
    </location>
</feature>
<feature type="compositionally biased region" description="Polar residues" evidence="1">
    <location>
        <begin position="1087"/>
        <end position="1099"/>
    </location>
</feature>
<dbReference type="InterPro" id="IPR056617">
    <property type="entry name" value="MAP1B/S_N"/>
</dbReference>
<feature type="domain" description="Microtubule-associated protein 1A/B/S-like MBL-like" evidence="3">
    <location>
        <begin position="117"/>
        <end position="397"/>
    </location>
</feature>
<dbReference type="Pfam" id="PF23415">
    <property type="entry name" value="MAPB1_N"/>
    <property type="match status" value="1"/>
</dbReference>
<gene>
    <name evidence="4" type="ORF">Z043_109636</name>
</gene>
<dbReference type="GO" id="GO:0043025">
    <property type="term" value="C:neuronal cell body"/>
    <property type="evidence" value="ECO:0007669"/>
    <property type="project" value="TreeGrafter"/>
</dbReference>
<dbReference type="GO" id="GO:0003779">
    <property type="term" value="F:actin binding"/>
    <property type="evidence" value="ECO:0007669"/>
    <property type="project" value="TreeGrafter"/>
</dbReference>
<sequence>VRMMVSDNARHKLLVLSGQYYKNTGGLVLQSGSFSFHNFIDIFTDQEIGELLSTIHPDNRASLTIFCTEEGSWKWSNLEEHNLQDFIDVKLKSDVALPEMEGLSEFTEYVMETMDVPSPFNLLEPPSSGGFLKLSKPCCYIFPGGCGDSTLFAVNGFNMLINGGSERKSCFWKLIRHLDRVDSILLTHIGDDNLPGINSFLQRKIMEQEVNSSQGSLGNGCSAKNLISPDLGVVFLNVPDNLVDSKPNHKVRGKIEETSLLLEYLNKLSIKPEPLNRPAGNSMEPIVLFQKMGVGRLEMYVLNPVENSKDLQYFMKQWTGNEQDSVPLPDTKESDIPLSYLMSISSLVVWHPAAPSEKIVRVLFPGNATQQSILEGLEAVKDLNFLKQPVVTQTELSSILTPVTKESKCKTESKENLKSTSRQSASHGLRTQSKDETVEKAKTGDTESLPDKTKSEIKGKSSMKKDKAKIQASESQNEAKLQADTELQGQEKSDIKSKPLTEHTKEVKKDEKSKKDETIKKEEIKKETKKDIKRDLRKDSILREAKREEKKELKRSEKDLKKEVRKPTRDLKKPSPIPGDAKKPVSKPKIPKKEESPKRDAPSPGKVKEKKLKATKIDSKFSKAKPNDVCAEVMVESLDVAAAEVFESEMSFMSSPEDLTKEFEELKAKGIEGYIANVIQSNQELEALKVFTPHEGAMLCNALPEMLELVETVPEITKEGKSESLDTTDNLTSERRIKISVAERSEDEGDGLVQLSEDTSSQENMEVKKVELHSTEKCEDEEQDQASVDTKKEVEEKYYQEMMKEPSKTDKERTSGIKTDTNKPSTFIISASQPPTAEQAISQFVVLSNEEYSPEALVSLQSSSDIYSVPGTIHMPISEMSIETTWNEKMSPSNEFSKPGRTVPPSGCDEKHSSLLTESPKSNLSKLSITEGHEYHLSAGTLSPPSSFEEDKSCKQFPTEVDEAKDQDSRTLKLISDISNKPTHDKTSPCSASGSSLPKTPTSDSSSKYDLTPTTIPVPFEPQIAPSGGLVEPSDSPDNVMTELCPSQFMLGSSDFQGSSEAIEQTKNLNILDITVSKNDFSQNVISESVSQERTQSPLCSPPPLESVSPSDGSPDPGKLSLSELSQFSAEASQDGKKMSLPSSPPGDVQSDSFSPCHAKQASLDPSALAKGSCSAGHTLDDLSDGSVKASKDLSELPVDSTAAGALKEESTKSVSEGTVSEKLITPENDDLVEDKFSQDFTYSLPERTSDDLSPALPPEFGSIQPTEVHISASVSIDQDITLEEIRIPPPEQELTILIVTPKMGFAKNVPTEMDCGMSFSPGNFVDQEVIKTMKEQKMSPSPIKEIPPFSASSQSGFSENTSLTSEGNETRDSTWQCKMPVVPKLSPSAYVPLTSDFSNFQDKFGTPTLTSSTGDSLLYESLFPHCKELQSSNLESQTSPVDSDGSHYDQKDNTLHSRPDVDLSLDSTCAYLHPKEEISPSFINPNPLDFLVADSSADTEGDSESSSVEDKSLKNKYPDPPPVTFRDSPPTPPQPDVCMVDPETFADHQSPAKKASKEKIAKKTPGSKMKSSSPAGKGRVETTAKGSLDKISMSPKKTASPKKKDISGPKESTAVNERGGKDAKNATNISASRNAKSATTGHSNSKSITGECVGNNSPVYLDLVYIPNHGNAKNVDTEFFKQVRSSYYVLSGNDPVAQEPCKAVLNSLLEGKSHWENNIQVTLIPTHDSDVMKEWYQETHEKQQSLNMIVLASSSTVVMQDESFPACKIEF</sequence>
<feature type="compositionally biased region" description="Polar residues" evidence="1">
    <location>
        <begin position="1432"/>
        <end position="1442"/>
    </location>
</feature>
<dbReference type="GO" id="GO:0016358">
    <property type="term" value="P:dendrite development"/>
    <property type="evidence" value="ECO:0007669"/>
    <property type="project" value="TreeGrafter"/>
</dbReference>
<feature type="compositionally biased region" description="Basic and acidic residues" evidence="1">
    <location>
        <begin position="962"/>
        <end position="971"/>
    </location>
</feature>
<feature type="compositionally biased region" description="Polar residues" evidence="1">
    <location>
        <begin position="1351"/>
        <end position="1368"/>
    </location>
</feature>
<dbReference type="InterPro" id="IPR026074">
    <property type="entry name" value="MAP1"/>
</dbReference>
<feature type="non-terminal residue" evidence="4">
    <location>
        <position position="1"/>
    </location>
</feature>
<dbReference type="GO" id="GO:0008017">
    <property type="term" value="F:microtubule binding"/>
    <property type="evidence" value="ECO:0007669"/>
    <property type="project" value="InterPro"/>
</dbReference>
<feature type="compositionally biased region" description="Polar residues" evidence="1">
    <location>
        <begin position="472"/>
        <end position="488"/>
    </location>
</feature>
<feature type="region of interest" description="Disordered" evidence="1">
    <location>
        <begin position="1087"/>
        <end position="1231"/>
    </location>
</feature>
<feature type="compositionally biased region" description="Polar residues" evidence="1">
    <location>
        <begin position="885"/>
        <end position="896"/>
    </location>
</feature>
<name>A0A0P7V8T6_SCLFO</name>
<feature type="region of interest" description="Disordered" evidence="1">
    <location>
        <begin position="1494"/>
        <end position="1650"/>
    </location>
</feature>
<feature type="compositionally biased region" description="Basic and acidic residues" evidence="1">
    <location>
        <begin position="802"/>
        <end position="815"/>
    </location>
</feature>
<dbReference type="EMBL" id="JARO02002974">
    <property type="protein sequence ID" value="KPP71456.1"/>
    <property type="molecule type" value="Genomic_DNA"/>
</dbReference>
<evidence type="ECO:0000313" key="4">
    <source>
        <dbReference type="EMBL" id="KPP71456.1"/>
    </source>
</evidence>
<dbReference type="GO" id="GO:0030425">
    <property type="term" value="C:dendrite"/>
    <property type="evidence" value="ECO:0007669"/>
    <property type="project" value="TreeGrafter"/>
</dbReference>
<dbReference type="PANTHER" id="PTHR13843">
    <property type="entry name" value="MICROTUBULE-ASSOCIATED PROTEIN"/>
    <property type="match status" value="1"/>
</dbReference>
<evidence type="ECO:0000259" key="3">
    <source>
        <dbReference type="Pfam" id="PF25281"/>
    </source>
</evidence>
<feature type="region of interest" description="Disordered" evidence="1">
    <location>
        <begin position="1348"/>
        <end position="1373"/>
    </location>
</feature>
<feature type="compositionally biased region" description="Polar residues" evidence="1">
    <location>
        <begin position="1626"/>
        <end position="1650"/>
    </location>
</feature>
<dbReference type="Proteomes" id="UP000034805">
    <property type="component" value="Unassembled WGS sequence"/>
</dbReference>